<dbReference type="EC" id="5.3.1.24" evidence="3 9"/>
<keyword evidence="6 9" id="KW-0822">Tryptophan biosynthesis</keyword>
<dbReference type="HAMAP" id="MF_00135">
    <property type="entry name" value="PRAI"/>
    <property type="match status" value="1"/>
</dbReference>
<comment type="pathway">
    <text evidence="2 9">Amino-acid biosynthesis; L-tryptophan biosynthesis; L-tryptophan from chorismate: step 3/5.</text>
</comment>
<protein>
    <recommendedName>
        <fullName evidence="4 9">N-(5'-phosphoribosyl)anthranilate isomerase</fullName>
        <shortName evidence="9">PRAI</shortName>
        <ecNumber evidence="3 9">5.3.1.24</ecNumber>
    </recommendedName>
</protein>
<dbReference type="PANTHER" id="PTHR42894">
    <property type="entry name" value="N-(5'-PHOSPHORIBOSYL)ANTHRANILATE ISOMERASE"/>
    <property type="match status" value="1"/>
</dbReference>
<evidence type="ECO:0000256" key="4">
    <source>
        <dbReference type="ARBA" id="ARBA00022272"/>
    </source>
</evidence>
<comment type="caution">
    <text evidence="11">The sequence shown here is derived from an EMBL/GenBank/DDBJ whole genome shotgun (WGS) entry which is preliminary data.</text>
</comment>
<dbReference type="CDD" id="cd00405">
    <property type="entry name" value="PRAI"/>
    <property type="match status" value="1"/>
</dbReference>
<keyword evidence="5 9" id="KW-0028">Amino-acid biosynthesis</keyword>
<reference evidence="11 12" key="1">
    <citation type="submission" date="2023-09" db="EMBL/GenBank/DDBJ databases">
        <authorList>
            <person name="Rey-Velasco X."/>
        </authorList>
    </citation>
    <scope>NUCLEOTIDE SEQUENCE [LARGE SCALE GENOMIC DNA]</scope>
    <source>
        <strain evidence="11 12">W345</strain>
    </source>
</reference>
<evidence type="ECO:0000259" key="10">
    <source>
        <dbReference type="Pfam" id="PF00697"/>
    </source>
</evidence>
<name>A0ABU2WNI8_9GAMM</name>
<dbReference type="InterPro" id="IPR044643">
    <property type="entry name" value="TrpF_fam"/>
</dbReference>
<dbReference type="SUPFAM" id="SSF51366">
    <property type="entry name" value="Ribulose-phoshate binding barrel"/>
    <property type="match status" value="1"/>
</dbReference>
<evidence type="ECO:0000256" key="5">
    <source>
        <dbReference type="ARBA" id="ARBA00022605"/>
    </source>
</evidence>
<dbReference type="InterPro" id="IPR001240">
    <property type="entry name" value="PRAI_dom"/>
</dbReference>
<dbReference type="EMBL" id="JAVRIC010000029">
    <property type="protein sequence ID" value="MDT0498916.1"/>
    <property type="molecule type" value="Genomic_DNA"/>
</dbReference>
<evidence type="ECO:0000313" key="11">
    <source>
        <dbReference type="EMBL" id="MDT0498916.1"/>
    </source>
</evidence>
<keyword evidence="12" id="KW-1185">Reference proteome</keyword>
<dbReference type="PANTHER" id="PTHR42894:SF1">
    <property type="entry name" value="N-(5'-PHOSPHORIBOSYL)ANTHRANILATE ISOMERASE"/>
    <property type="match status" value="1"/>
</dbReference>
<sequence>MPTLPTQRTRIKFCGITRAEDARRAIALGVDALGFVLVPASRRALDIEAAVALRRELPPFVAVVALLMDADREFIAQLVGRLRPDLLQFHGSESPDLCRAWGRPYIKSVAMAEPQDLATQSAHYADASALLLDGHPTGELGGQGTAFDWSRIAGGTHPLILAGGLNPDNVASAIGRVRPYAVDVSSGIESAPGLKDAALMQKFIEEVRRADAN</sequence>
<keyword evidence="8 9" id="KW-0413">Isomerase</keyword>
<dbReference type="Proteomes" id="UP001254608">
    <property type="component" value="Unassembled WGS sequence"/>
</dbReference>
<comment type="similarity">
    <text evidence="9">Belongs to the TrpF family.</text>
</comment>
<comment type="catalytic activity">
    <reaction evidence="1 9">
        <text>N-(5-phospho-beta-D-ribosyl)anthranilate = 1-(2-carboxyphenylamino)-1-deoxy-D-ribulose 5-phosphate</text>
        <dbReference type="Rhea" id="RHEA:21540"/>
        <dbReference type="ChEBI" id="CHEBI:18277"/>
        <dbReference type="ChEBI" id="CHEBI:58613"/>
        <dbReference type="EC" id="5.3.1.24"/>
    </reaction>
</comment>
<feature type="domain" description="N-(5'phosphoribosyl) anthranilate isomerase (PRAI)" evidence="10">
    <location>
        <begin position="12"/>
        <end position="205"/>
    </location>
</feature>
<proteinExistence type="inferred from homology"/>
<gene>
    <name evidence="9" type="primary">trpF</name>
    <name evidence="11" type="ORF">RM530_16345</name>
</gene>
<evidence type="ECO:0000256" key="1">
    <source>
        <dbReference type="ARBA" id="ARBA00001164"/>
    </source>
</evidence>
<dbReference type="InterPro" id="IPR011060">
    <property type="entry name" value="RibuloseP-bd_barrel"/>
</dbReference>
<evidence type="ECO:0000256" key="3">
    <source>
        <dbReference type="ARBA" id="ARBA00012572"/>
    </source>
</evidence>
<evidence type="ECO:0000256" key="6">
    <source>
        <dbReference type="ARBA" id="ARBA00022822"/>
    </source>
</evidence>
<organism evidence="11 12">
    <name type="scientific">Banduia mediterranea</name>
    <dbReference type="NCBI Taxonomy" id="3075609"/>
    <lineage>
        <taxon>Bacteria</taxon>
        <taxon>Pseudomonadati</taxon>
        <taxon>Pseudomonadota</taxon>
        <taxon>Gammaproteobacteria</taxon>
        <taxon>Nevskiales</taxon>
        <taxon>Algiphilaceae</taxon>
        <taxon>Banduia</taxon>
    </lineage>
</organism>
<evidence type="ECO:0000256" key="7">
    <source>
        <dbReference type="ARBA" id="ARBA00023141"/>
    </source>
</evidence>
<evidence type="ECO:0000256" key="9">
    <source>
        <dbReference type="HAMAP-Rule" id="MF_00135"/>
    </source>
</evidence>
<dbReference type="InterPro" id="IPR013785">
    <property type="entry name" value="Aldolase_TIM"/>
</dbReference>
<dbReference type="NCBIfam" id="NF002298">
    <property type="entry name" value="PRK01222.1-4"/>
    <property type="match status" value="1"/>
</dbReference>
<dbReference type="GO" id="GO:0004640">
    <property type="term" value="F:phosphoribosylanthranilate isomerase activity"/>
    <property type="evidence" value="ECO:0007669"/>
    <property type="project" value="UniProtKB-EC"/>
</dbReference>
<keyword evidence="7 9" id="KW-0057">Aromatic amino acid biosynthesis</keyword>
<evidence type="ECO:0000256" key="2">
    <source>
        <dbReference type="ARBA" id="ARBA00004664"/>
    </source>
</evidence>
<dbReference type="RefSeq" id="WP_311366327.1">
    <property type="nucleotide sequence ID" value="NZ_JAVRIC010000029.1"/>
</dbReference>
<dbReference type="Pfam" id="PF00697">
    <property type="entry name" value="PRAI"/>
    <property type="match status" value="1"/>
</dbReference>
<accession>A0ABU2WNI8</accession>
<evidence type="ECO:0000313" key="12">
    <source>
        <dbReference type="Proteomes" id="UP001254608"/>
    </source>
</evidence>
<evidence type="ECO:0000256" key="8">
    <source>
        <dbReference type="ARBA" id="ARBA00023235"/>
    </source>
</evidence>
<dbReference type="Gene3D" id="3.20.20.70">
    <property type="entry name" value="Aldolase class I"/>
    <property type="match status" value="1"/>
</dbReference>